<organism evidence="2 3">
    <name type="scientific">Neolecta irregularis (strain DAH-3)</name>
    <dbReference type="NCBI Taxonomy" id="1198029"/>
    <lineage>
        <taxon>Eukaryota</taxon>
        <taxon>Fungi</taxon>
        <taxon>Dikarya</taxon>
        <taxon>Ascomycota</taxon>
        <taxon>Taphrinomycotina</taxon>
        <taxon>Neolectales</taxon>
        <taxon>Neolectaceae</taxon>
        <taxon>Neolecta</taxon>
    </lineage>
</organism>
<dbReference type="OrthoDB" id="60822at2759"/>
<dbReference type="Pfam" id="PF10262">
    <property type="entry name" value="Rdx"/>
    <property type="match status" value="1"/>
</dbReference>
<dbReference type="SUPFAM" id="SSF52833">
    <property type="entry name" value="Thioredoxin-like"/>
    <property type="match status" value="1"/>
</dbReference>
<dbReference type="AlphaFoldDB" id="A0A1U7LMN5"/>
<dbReference type="PANTHER" id="PTHR36417:SF2">
    <property type="entry name" value="SELENOPROTEIN DOMAIN PROTEIN (AFU_ORTHOLOGUE AFUA_1G05220)"/>
    <property type="match status" value="1"/>
</dbReference>
<proteinExistence type="predicted"/>
<gene>
    <name evidence="2" type="ORF">NEOLI_003130</name>
</gene>
<dbReference type="Proteomes" id="UP000186594">
    <property type="component" value="Unassembled WGS sequence"/>
</dbReference>
<accession>A0A1U7LMN5</accession>
<keyword evidence="1" id="KW-0676">Redox-active center</keyword>
<protein>
    <recommendedName>
        <fullName evidence="4">Selenoprotein W</fullName>
    </recommendedName>
</protein>
<reference evidence="2 3" key="1">
    <citation type="submission" date="2016-04" db="EMBL/GenBank/DDBJ databases">
        <title>Evolutionary innovation and constraint leading to complex multicellularity in the Ascomycota.</title>
        <authorList>
            <person name="Cisse O."/>
            <person name="Nguyen A."/>
            <person name="Hewitt D.A."/>
            <person name="Jedd G."/>
            <person name="Stajich J.E."/>
        </authorList>
    </citation>
    <scope>NUCLEOTIDE SEQUENCE [LARGE SCALE GENOMIC DNA]</scope>
    <source>
        <strain evidence="2 3">DAH-3</strain>
    </source>
</reference>
<dbReference type="NCBIfam" id="TIGR02174">
    <property type="entry name" value="CXXU_selWTH"/>
    <property type="match status" value="1"/>
</dbReference>
<dbReference type="EMBL" id="LXFE01001087">
    <property type="protein sequence ID" value="OLL23930.1"/>
    <property type="molecule type" value="Genomic_DNA"/>
</dbReference>
<dbReference type="InterPro" id="IPR036249">
    <property type="entry name" value="Thioredoxin-like_sf"/>
</dbReference>
<dbReference type="PANTHER" id="PTHR36417">
    <property type="entry name" value="SELENOPROTEIN DOMAIN PROTEIN (AFU_ORTHOLOGUE AFUA_1G05220)"/>
    <property type="match status" value="1"/>
</dbReference>
<evidence type="ECO:0000256" key="1">
    <source>
        <dbReference type="ARBA" id="ARBA00023284"/>
    </source>
</evidence>
<comment type="caution">
    <text evidence="2">The sequence shown here is derived from an EMBL/GenBank/DDBJ whole genome shotgun (WGS) entry which is preliminary data.</text>
</comment>
<dbReference type="InterPro" id="IPR011893">
    <property type="entry name" value="Selenoprotein_Rdx-typ"/>
</dbReference>
<evidence type="ECO:0000313" key="3">
    <source>
        <dbReference type="Proteomes" id="UP000186594"/>
    </source>
</evidence>
<evidence type="ECO:0000313" key="2">
    <source>
        <dbReference type="EMBL" id="OLL23930.1"/>
    </source>
</evidence>
<sequence length="108" mass="12315">MPYPKVSIQYCTQCKWMLRAAWIAQELLSTFSTSIGEVSLVPSKGGTFIVTLSTETQKEVILWDRKKQDGFPEAKELKRRVRDILEPERNLGHVDGNKAVKELCESCK</sequence>
<evidence type="ECO:0008006" key="4">
    <source>
        <dbReference type="Google" id="ProtNLM"/>
    </source>
</evidence>
<dbReference type="OMA" id="EYCTQCR"/>
<dbReference type="Gene3D" id="3.40.30.10">
    <property type="entry name" value="Glutaredoxin"/>
    <property type="match status" value="1"/>
</dbReference>
<name>A0A1U7LMN5_NEOID</name>
<keyword evidence="3" id="KW-1185">Reference proteome</keyword>